<feature type="region of interest" description="Disordered" evidence="1">
    <location>
        <begin position="1"/>
        <end position="29"/>
    </location>
</feature>
<organism evidence="3 4">
    <name type="scientific">Agrococcus sediminis</name>
    <dbReference type="NCBI Taxonomy" id="2599924"/>
    <lineage>
        <taxon>Bacteria</taxon>
        <taxon>Bacillati</taxon>
        <taxon>Actinomycetota</taxon>
        <taxon>Actinomycetes</taxon>
        <taxon>Micrococcales</taxon>
        <taxon>Microbacteriaceae</taxon>
        <taxon>Agrococcus</taxon>
    </lineage>
</organism>
<dbReference type="RefSeq" id="WP_146357805.1">
    <property type="nucleotide sequence ID" value="NZ_VOIR01000017.1"/>
</dbReference>
<feature type="transmembrane region" description="Helical" evidence="2">
    <location>
        <begin position="428"/>
        <end position="446"/>
    </location>
</feature>
<protein>
    <recommendedName>
        <fullName evidence="5">Glycosyltransferase RgtA/B/C/D-like domain-containing protein</fullName>
    </recommendedName>
</protein>
<accession>A0A5M8Q707</accession>
<name>A0A5M8Q707_9MICO</name>
<evidence type="ECO:0000313" key="3">
    <source>
        <dbReference type="EMBL" id="KAA6430851.1"/>
    </source>
</evidence>
<feature type="transmembrane region" description="Helical" evidence="2">
    <location>
        <begin position="258"/>
        <end position="274"/>
    </location>
</feature>
<feature type="transmembrane region" description="Helical" evidence="2">
    <location>
        <begin position="155"/>
        <end position="174"/>
    </location>
</feature>
<feature type="transmembrane region" description="Helical" evidence="2">
    <location>
        <begin position="390"/>
        <end position="408"/>
    </location>
</feature>
<reference evidence="3 4" key="1">
    <citation type="submission" date="2019-08" db="EMBL/GenBank/DDBJ databases">
        <title>Agrococcus lahaulensis sp. nov., isolated from a cold desert of the Indian Himalayas.</title>
        <authorList>
            <person name="Qu J.H."/>
        </authorList>
    </citation>
    <scope>NUCLEOTIDE SEQUENCE [LARGE SCALE GENOMIC DNA]</scope>
    <source>
        <strain evidence="3 4">NS18</strain>
    </source>
</reference>
<evidence type="ECO:0000313" key="4">
    <source>
        <dbReference type="Proteomes" id="UP000323221"/>
    </source>
</evidence>
<feature type="transmembrane region" description="Helical" evidence="2">
    <location>
        <begin position="286"/>
        <end position="305"/>
    </location>
</feature>
<feature type="transmembrane region" description="Helical" evidence="2">
    <location>
        <begin position="362"/>
        <end position="383"/>
    </location>
</feature>
<feature type="transmembrane region" description="Helical" evidence="2">
    <location>
        <begin position="181"/>
        <end position="200"/>
    </location>
</feature>
<gene>
    <name evidence="3" type="ORF">FQ330_11785</name>
</gene>
<evidence type="ECO:0008006" key="5">
    <source>
        <dbReference type="Google" id="ProtNLM"/>
    </source>
</evidence>
<evidence type="ECO:0000256" key="1">
    <source>
        <dbReference type="SAM" id="MobiDB-lite"/>
    </source>
</evidence>
<dbReference type="EMBL" id="VOIR01000017">
    <property type="protein sequence ID" value="KAA6430851.1"/>
    <property type="molecule type" value="Genomic_DNA"/>
</dbReference>
<feature type="transmembrane region" description="Helical" evidence="2">
    <location>
        <begin position="236"/>
        <end position="252"/>
    </location>
</feature>
<keyword evidence="2" id="KW-0812">Transmembrane</keyword>
<feature type="transmembrane region" description="Helical" evidence="2">
    <location>
        <begin position="453"/>
        <end position="476"/>
    </location>
</feature>
<feature type="transmembrane region" description="Helical" evidence="2">
    <location>
        <begin position="212"/>
        <end position="229"/>
    </location>
</feature>
<proteinExistence type="predicted"/>
<keyword evidence="2" id="KW-0472">Membrane</keyword>
<keyword evidence="4" id="KW-1185">Reference proteome</keyword>
<feature type="transmembrane region" description="Helical" evidence="2">
    <location>
        <begin position="40"/>
        <end position="59"/>
    </location>
</feature>
<evidence type="ECO:0000256" key="2">
    <source>
        <dbReference type="SAM" id="Phobius"/>
    </source>
</evidence>
<sequence length="478" mass="49492">MTDAAEGTPARPVAEAPEAAERRAEAGVPARRSTPRWVDALVMVALAALAMMAVLTVVARGAPLSVLDEPSHIDYAWNASQLEIPAAGDSIDPEVIALWNCYGNELLRLPACGTTGPAEAYPVSAAQYNFSHPPLYYLATGFAARAVESVTGWNFVLSARALGAVWLAAGMVVMHLALRRLGVGPALAGSVAALAGMWWAGLTAATIVTNDAPFLLTTALGLLALGGAVDPPGRHRWLPAVLLVALAALAAGVKVMNALPFLAIAGAFVVLALLPERYRPWAGRGWLLATGAAMVAAVGAVYVLWTRFQAGRGDPDWENPVEGVNTQPFTGTPFLEWLPTIPRGLSTMGHTYAQEGVASGELVAFVGGIGSIVGLAAIFVGLAVARRGSALAVIAIAALIGSLGWPLIVQLQSFLSSGGTHYFPRPSARYGATMGFVAFAALALIAQRLRWQALVIAGCLAVVVTTLVTVVMGPVAGS</sequence>
<dbReference type="AlphaFoldDB" id="A0A5M8Q707"/>
<dbReference type="Proteomes" id="UP000323221">
    <property type="component" value="Unassembled WGS sequence"/>
</dbReference>
<comment type="caution">
    <text evidence="3">The sequence shown here is derived from an EMBL/GenBank/DDBJ whole genome shotgun (WGS) entry which is preliminary data.</text>
</comment>
<dbReference type="OrthoDB" id="3260849at2"/>
<keyword evidence="2" id="KW-1133">Transmembrane helix</keyword>